<reference evidence="1 2" key="1">
    <citation type="submission" date="2016-06" db="EMBL/GenBank/DDBJ databases">
        <title>Genome sequence of halotolerant plant growth promoting strain of Halomonas elongata HEK1 isolated from salterns of Rann of Kutch, Gujarat, India.</title>
        <authorList>
            <person name="Gaba S."/>
            <person name="Singh R.N."/>
            <person name="Abrol S."/>
            <person name="Kaushik R."/>
            <person name="Saxena A.K."/>
        </authorList>
    </citation>
    <scope>NUCLEOTIDE SEQUENCE [LARGE SCALE GENOMIC DNA]</scope>
    <source>
        <strain evidence="1 2">HEK1</strain>
    </source>
</reference>
<dbReference type="EMBL" id="MAJD01000002">
    <property type="protein sequence ID" value="OBX34978.1"/>
    <property type="molecule type" value="Genomic_DNA"/>
</dbReference>
<protein>
    <submittedName>
        <fullName evidence="1">DNA-binding transcriptional regulator HcaR</fullName>
    </submittedName>
</protein>
<evidence type="ECO:0000313" key="1">
    <source>
        <dbReference type="EMBL" id="OBX34978.1"/>
    </source>
</evidence>
<name>A0A1B8NYD3_HALEL</name>
<proteinExistence type="predicted"/>
<organism evidence="1 2">
    <name type="scientific">Halomonas elongata</name>
    <dbReference type="NCBI Taxonomy" id="2746"/>
    <lineage>
        <taxon>Bacteria</taxon>
        <taxon>Pseudomonadati</taxon>
        <taxon>Pseudomonadota</taxon>
        <taxon>Gammaproteobacteria</taxon>
        <taxon>Oceanospirillales</taxon>
        <taxon>Halomonadaceae</taxon>
        <taxon>Halomonas</taxon>
    </lineage>
</organism>
<dbReference type="GO" id="GO:0003677">
    <property type="term" value="F:DNA binding"/>
    <property type="evidence" value="ECO:0007669"/>
    <property type="project" value="UniProtKB-KW"/>
</dbReference>
<comment type="caution">
    <text evidence="1">The sequence shown here is derived from an EMBL/GenBank/DDBJ whole genome shotgun (WGS) entry which is preliminary data.</text>
</comment>
<evidence type="ECO:0000313" key="2">
    <source>
        <dbReference type="Proteomes" id="UP000092504"/>
    </source>
</evidence>
<dbReference type="Proteomes" id="UP000092504">
    <property type="component" value="Unassembled WGS sequence"/>
</dbReference>
<sequence length="83" mass="9442">MMEFRHLCCFLAVAEELHFARAAEAVWNDSLMVPAPGKHPLLRYKRTPLDDVLQFSLLLCDPQACEGYARQVERVFAALIGNH</sequence>
<dbReference type="PATRIC" id="fig|2746.7.peg.4161"/>
<accession>A0A1B8NYD3</accession>
<keyword evidence="1" id="KW-0238">DNA-binding</keyword>
<dbReference type="AlphaFoldDB" id="A0A1B8NYD3"/>
<gene>
    <name evidence="1" type="ORF">A8U91_04041</name>
</gene>